<gene>
    <name evidence="1" type="ORF">H2199_001100</name>
</gene>
<organism evidence="1 2">
    <name type="scientific">Coniosporium tulheliwenetii</name>
    <dbReference type="NCBI Taxonomy" id="3383036"/>
    <lineage>
        <taxon>Eukaryota</taxon>
        <taxon>Fungi</taxon>
        <taxon>Dikarya</taxon>
        <taxon>Ascomycota</taxon>
        <taxon>Pezizomycotina</taxon>
        <taxon>Dothideomycetes</taxon>
        <taxon>Dothideomycetes incertae sedis</taxon>
        <taxon>Coniosporium</taxon>
    </lineage>
</organism>
<name>A0ACC2ZL18_9PEZI</name>
<dbReference type="Proteomes" id="UP001172680">
    <property type="component" value="Unassembled WGS sequence"/>
</dbReference>
<evidence type="ECO:0000313" key="1">
    <source>
        <dbReference type="EMBL" id="KAJ9648247.1"/>
    </source>
</evidence>
<accession>A0ACC2ZL18</accession>
<protein>
    <submittedName>
        <fullName evidence="1">Uncharacterized protein</fullName>
    </submittedName>
</protein>
<proteinExistence type="predicted"/>
<keyword evidence="2" id="KW-1185">Reference proteome</keyword>
<comment type="caution">
    <text evidence="1">The sequence shown here is derived from an EMBL/GenBank/DDBJ whole genome shotgun (WGS) entry which is preliminary data.</text>
</comment>
<sequence>MAPIRVGFRGISANVGPRTDAGGWAKAAHLPYLRKSPLYEIVALCNTSVETAKAAIRSHGLPELTKAYGSPEGLAADLDVDLVVCSVNVQKHYNLIKPALLAGKDVIVEWPLGANLKEAEELTLIAKETGAKTAVGLQARFAPAVTKVRELLAEGRIEPVLSSTFVGAVGLYSGIESVGAGFLMDINTGGNMVTIHCGHDKNRQIDALLYTLGEFDTFDSRLGIKRPFAKIVNKDGTVANPALKKMTPDQIMVQGELTTGTFVSSHFRGGQPYPGSQDCYGTSTVREEKFAYRAMMLSCKLGYMIQKSRFRIMRREKWK</sequence>
<evidence type="ECO:0000313" key="2">
    <source>
        <dbReference type="Proteomes" id="UP001172680"/>
    </source>
</evidence>
<reference evidence="1" key="1">
    <citation type="submission" date="2022-10" db="EMBL/GenBank/DDBJ databases">
        <title>Culturing micro-colonial fungi from biological soil crusts in the Mojave desert and describing Neophaeococcomyces mojavensis, and introducing the new genera and species Taxawa tesnikishii.</title>
        <authorList>
            <person name="Kurbessoian T."/>
            <person name="Stajich J.E."/>
        </authorList>
    </citation>
    <scope>NUCLEOTIDE SEQUENCE</scope>
    <source>
        <strain evidence="1">JES_115</strain>
    </source>
</reference>
<dbReference type="EMBL" id="JAPDRP010000003">
    <property type="protein sequence ID" value="KAJ9648247.1"/>
    <property type="molecule type" value="Genomic_DNA"/>
</dbReference>